<reference evidence="3 4" key="1">
    <citation type="submission" date="2023-11" db="EMBL/GenBank/DDBJ databases">
        <authorList>
            <person name="Xu M."/>
            <person name="Jiang T."/>
        </authorList>
    </citation>
    <scope>NUCLEOTIDE SEQUENCE [LARGE SCALE GENOMIC DNA]</scope>
    <source>
        <strain evidence="3 4">SD</strain>
    </source>
</reference>
<proteinExistence type="predicted"/>
<sequence>MRVEETDVVVVGGRLAGSATAITLARGGHRVVVLEKRRLPSDTLSSHALVPSAVAETARLGALDRLLALRPPRSPWVHVGAGDVQVHEHWSAVDGIGYGLCIPRIDQDVELARTAEAAGADVRMDAEVVDVVWRGGRAAGVRVVQDGEEREIRARLVVGADGRRSTVAARVGAWQPYRASRNGRGAAYRYMTDPQVGTRWHETMSQWRWGTTIGYTFPIPGERMICMLMPPAERIAELRRDPEAAWSRLVAEDPAGIGERLRGAAEHTKIRSTAETISFFRASSGPGWALAGDAGHFKDPVIGSGQRDALRFGRRLGELVGPVLDADGEDHELDDALRTWERERDRTCMASYHWGSRESRPIAPATPLQREIIRTFDGHRGQLADNFGRVRDPERIVGPRVVALGLLNALHRFPEQRGAIVREALGELPIEAGIRLDRWLGRRLFRASTTRPSERGDVAFPPAPRPRRAAEPTGGSGEAAGAPAAEASPAPAA</sequence>
<keyword evidence="4" id="KW-1185">Reference proteome</keyword>
<evidence type="ECO:0000256" key="1">
    <source>
        <dbReference type="SAM" id="MobiDB-lite"/>
    </source>
</evidence>
<dbReference type="EC" id="1.-.-.-" evidence="3"/>
<dbReference type="Pfam" id="PF01494">
    <property type="entry name" value="FAD_binding_3"/>
    <property type="match status" value="1"/>
</dbReference>
<evidence type="ECO:0000313" key="4">
    <source>
        <dbReference type="Proteomes" id="UP001277761"/>
    </source>
</evidence>
<feature type="region of interest" description="Disordered" evidence="1">
    <location>
        <begin position="450"/>
        <end position="493"/>
    </location>
</feature>
<keyword evidence="3" id="KW-0560">Oxidoreductase</keyword>
<dbReference type="GO" id="GO:0016491">
    <property type="term" value="F:oxidoreductase activity"/>
    <property type="evidence" value="ECO:0007669"/>
    <property type="project" value="UniProtKB-KW"/>
</dbReference>
<accession>A0ABU4VGP2</accession>
<protein>
    <submittedName>
        <fullName evidence="3">NAD(P)/FAD-dependent oxidoreductase</fullName>
        <ecNumber evidence="3">1.-.-.-</ecNumber>
    </submittedName>
</protein>
<dbReference type="Proteomes" id="UP001277761">
    <property type="component" value="Unassembled WGS sequence"/>
</dbReference>
<dbReference type="InterPro" id="IPR036188">
    <property type="entry name" value="FAD/NAD-bd_sf"/>
</dbReference>
<dbReference type="PANTHER" id="PTHR42685">
    <property type="entry name" value="GERANYLGERANYL DIPHOSPHATE REDUCTASE"/>
    <property type="match status" value="1"/>
</dbReference>
<feature type="compositionally biased region" description="Low complexity" evidence="1">
    <location>
        <begin position="479"/>
        <end position="493"/>
    </location>
</feature>
<name>A0ABU4VGP2_9ACTN</name>
<dbReference type="PANTHER" id="PTHR42685:SF22">
    <property type="entry name" value="CONDITIONED MEDIUM FACTOR RECEPTOR 1"/>
    <property type="match status" value="1"/>
</dbReference>
<dbReference type="InterPro" id="IPR002938">
    <property type="entry name" value="FAD-bd"/>
</dbReference>
<dbReference type="PRINTS" id="PR00420">
    <property type="entry name" value="RNGMNOXGNASE"/>
</dbReference>
<dbReference type="SUPFAM" id="SSF51905">
    <property type="entry name" value="FAD/NAD(P)-binding domain"/>
    <property type="match status" value="1"/>
</dbReference>
<organism evidence="3 4">
    <name type="scientific">Patulibacter brassicae</name>
    <dbReference type="NCBI Taxonomy" id="1705717"/>
    <lineage>
        <taxon>Bacteria</taxon>
        <taxon>Bacillati</taxon>
        <taxon>Actinomycetota</taxon>
        <taxon>Thermoleophilia</taxon>
        <taxon>Solirubrobacterales</taxon>
        <taxon>Patulibacteraceae</taxon>
        <taxon>Patulibacter</taxon>
    </lineage>
</organism>
<evidence type="ECO:0000313" key="3">
    <source>
        <dbReference type="EMBL" id="MDX8150981.1"/>
    </source>
</evidence>
<comment type="caution">
    <text evidence="3">The sequence shown here is derived from an EMBL/GenBank/DDBJ whole genome shotgun (WGS) entry which is preliminary data.</text>
</comment>
<gene>
    <name evidence="3" type="ORF">SK069_05195</name>
</gene>
<dbReference type="Gene3D" id="3.50.50.60">
    <property type="entry name" value="FAD/NAD(P)-binding domain"/>
    <property type="match status" value="1"/>
</dbReference>
<dbReference type="EMBL" id="JAXAVX010000002">
    <property type="protein sequence ID" value="MDX8150981.1"/>
    <property type="molecule type" value="Genomic_DNA"/>
</dbReference>
<dbReference type="InterPro" id="IPR050407">
    <property type="entry name" value="Geranylgeranyl_reductase"/>
</dbReference>
<feature type="domain" description="FAD-binding" evidence="2">
    <location>
        <begin position="5"/>
        <end position="334"/>
    </location>
</feature>
<dbReference type="RefSeq" id="WP_319953134.1">
    <property type="nucleotide sequence ID" value="NZ_JAXAVX010000002.1"/>
</dbReference>
<evidence type="ECO:0000259" key="2">
    <source>
        <dbReference type="Pfam" id="PF01494"/>
    </source>
</evidence>